<evidence type="ECO:0000313" key="9">
    <source>
        <dbReference type="Proteomes" id="UP000310158"/>
    </source>
</evidence>
<evidence type="ECO:0000256" key="2">
    <source>
        <dbReference type="ARBA" id="ARBA00022490"/>
    </source>
</evidence>
<dbReference type="GO" id="GO:0000278">
    <property type="term" value="P:mitotic cell cycle"/>
    <property type="evidence" value="ECO:0007669"/>
    <property type="project" value="TreeGrafter"/>
</dbReference>
<comment type="subcellular location">
    <subcellularLocation>
        <location evidence="5">Cytoplasm</location>
        <location evidence="5">Cytoskeleton</location>
        <location evidence="5">Microtubule organizing center</location>
    </subcellularLocation>
</comment>
<feature type="region of interest" description="Disordered" evidence="6">
    <location>
        <begin position="451"/>
        <end position="481"/>
    </location>
</feature>
<dbReference type="GO" id="GO:0043015">
    <property type="term" value="F:gamma-tubulin binding"/>
    <property type="evidence" value="ECO:0007669"/>
    <property type="project" value="InterPro"/>
</dbReference>
<keyword evidence="4 5" id="KW-0206">Cytoskeleton</keyword>
<dbReference type="PANTHER" id="PTHR19302:SF70">
    <property type="entry name" value="GAMMA-TUBULIN COMPLEX COMPONENT 6"/>
    <property type="match status" value="1"/>
</dbReference>
<keyword evidence="2 5" id="KW-0963">Cytoplasm</keyword>
<gene>
    <name evidence="8" type="ORF">EW146_g4072</name>
</gene>
<dbReference type="GO" id="GO:0007020">
    <property type="term" value="P:microtubule nucleation"/>
    <property type="evidence" value="ECO:0007669"/>
    <property type="project" value="InterPro"/>
</dbReference>
<dbReference type="Gene3D" id="1.20.120.1900">
    <property type="entry name" value="Gamma-tubulin complex, C-terminal domain"/>
    <property type="match status" value="1"/>
</dbReference>
<name>A0A4S4LW50_9AGAM</name>
<evidence type="ECO:0000256" key="6">
    <source>
        <dbReference type="SAM" id="MobiDB-lite"/>
    </source>
</evidence>
<dbReference type="GO" id="GO:0051321">
    <property type="term" value="P:meiotic cell cycle"/>
    <property type="evidence" value="ECO:0007669"/>
    <property type="project" value="TreeGrafter"/>
</dbReference>
<dbReference type="GO" id="GO:0051225">
    <property type="term" value="P:spindle assembly"/>
    <property type="evidence" value="ECO:0007669"/>
    <property type="project" value="TreeGrafter"/>
</dbReference>
<dbReference type="Pfam" id="PF04130">
    <property type="entry name" value="GCP_C_terminal"/>
    <property type="match status" value="1"/>
</dbReference>
<evidence type="ECO:0000313" key="8">
    <source>
        <dbReference type="EMBL" id="THH16575.1"/>
    </source>
</evidence>
<reference evidence="8 9" key="1">
    <citation type="submission" date="2019-02" db="EMBL/GenBank/DDBJ databases">
        <title>Genome sequencing of the rare red list fungi Bondarzewia mesenterica.</title>
        <authorList>
            <person name="Buettner E."/>
            <person name="Kellner H."/>
        </authorList>
    </citation>
    <scope>NUCLEOTIDE SEQUENCE [LARGE SCALE GENOMIC DNA]</scope>
    <source>
        <strain evidence="8 9">DSM 108281</strain>
    </source>
</reference>
<dbReference type="GO" id="GO:0051011">
    <property type="term" value="F:microtubule minus-end binding"/>
    <property type="evidence" value="ECO:0007669"/>
    <property type="project" value="TreeGrafter"/>
</dbReference>
<evidence type="ECO:0000256" key="4">
    <source>
        <dbReference type="ARBA" id="ARBA00023212"/>
    </source>
</evidence>
<organism evidence="8 9">
    <name type="scientific">Bondarzewia mesenterica</name>
    <dbReference type="NCBI Taxonomy" id="1095465"/>
    <lineage>
        <taxon>Eukaryota</taxon>
        <taxon>Fungi</taxon>
        <taxon>Dikarya</taxon>
        <taxon>Basidiomycota</taxon>
        <taxon>Agaricomycotina</taxon>
        <taxon>Agaricomycetes</taxon>
        <taxon>Russulales</taxon>
        <taxon>Bondarzewiaceae</taxon>
        <taxon>Bondarzewia</taxon>
    </lineage>
</organism>
<evidence type="ECO:0000259" key="7">
    <source>
        <dbReference type="Pfam" id="PF04130"/>
    </source>
</evidence>
<comment type="similarity">
    <text evidence="1 5">Belongs to the TUBGCP family.</text>
</comment>
<dbReference type="AlphaFoldDB" id="A0A4S4LW50"/>
<keyword evidence="3 5" id="KW-0493">Microtubule</keyword>
<dbReference type="OrthoDB" id="775571at2759"/>
<dbReference type="InterPro" id="IPR042241">
    <property type="entry name" value="GCP_C_sf"/>
</dbReference>
<dbReference type="InterPro" id="IPR007259">
    <property type="entry name" value="GCP"/>
</dbReference>
<dbReference type="EMBL" id="SGPL01000151">
    <property type="protein sequence ID" value="THH16575.1"/>
    <property type="molecule type" value="Genomic_DNA"/>
</dbReference>
<evidence type="ECO:0000256" key="1">
    <source>
        <dbReference type="ARBA" id="ARBA00010337"/>
    </source>
</evidence>
<evidence type="ECO:0000256" key="5">
    <source>
        <dbReference type="RuleBase" id="RU363050"/>
    </source>
</evidence>
<keyword evidence="9" id="KW-1185">Reference proteome</keyword>
<protein>
    <recommendedName>
        <fullName evidence="5">Spindle pole body component</fullName>
    </recommendedName>
</protein>
<accession>A0A4S4LW50</accession>
<dbReference type="GO" id="GO:0005874">
    <property type="term" value="C:microtubule"/>
    <property type="evidence" value="ECO:0007669"/>
    <property type="project" value="UniProtKB-KW"/>
</dbReference>
<feature type="compositionally biased region" description="Acidic residues" evidence="6">
    <location>
        <begin position="468"/>
        <end position="477"/>
    </location>
</feature>
<sequence>MAESIAGCFTPLPPLIESSGLERDDLPPILPNFFVPRLQDKPQDPIIDTLHSVRDVQRYLTKPQLLPPEIFTLTGIWASEHEVPMDLWSEAAMTGPERRNHINSWDALRLSFDHSASPGPFLSEQTSRIFASARYHVDLRIHDPRIHIVHTSVENLFKSLRLVLIGTSSPLYTWNPIPETFVLTDIEDGKKGAVVIEGRDDIISESYMQRFLTIGTLLRRLELFTDVLRRRSAGLGPTRHAYTHALSSCIDHVRIALADLSNVAACSTDLVPLPSALWTKHSLFENILLALATLCDRDMHLSPSEYPDLPSTSEALLSIIYTHLESHIERGSPRTITAILFVVLSATAETLLFLTSKKVFASYENNLGLTSFNDDDKEDDASDMDDGSLEFPRFMSLEVTEALVRARDSLRLLRAAQPDHPLLYGVSSYKKITWFWADEDVEAAWHERNACDSQSTVVNEGEVPSDNAGDDDEDPPPDQDPLAQFKVFDLEPGAHLGSSSPSFSTQDSSLKAFLSAFPAALPIITPTLPDLTALVLSPLLDHCYMLSGALLTLFLSPSSHLNLHAHLTLLRSYLLLTSPQFRSRLQATLFSDEDDWKFEGSEARAMAKKSSLHRRTRPVSGNASAAHGEGGTWAVGLGLGLAERDSWPPGGSDLGFYLRTVIMDSLESHHGLAAEDDPERDDGSDGEKRTFADAEFRLGLAIRDLPAGTGRERWLNPCSIESLDFLYMDYKPPHPLDILITSDVLSKYQRIFSFILRLMRVQSASSALFRMTRKTSEPLFPTLAITNKLLLHFRFMAQSFVDTLSSYVFDTAIRGNFNAFLSQLRPGHFVSPGTSSIFGRRAAGDLLRGCMELVLDLCILAGELRRGRVEEYRAKPVLEDLFSSFREKMATLIKVLKTLVDKGSSRSHLPPEFAYMQRMASGSHMAPGGAGSLHHLLVKLDAGAWGKKAAEDRSGLHTLV</sequence>
<proteinExistence type="inferred from homology"/>
<dbReference type="GO" id="GO:0000922">
    <property type="term" value="C:spindle pole"/>
    <property type="evidence" value="ECO:0007669"/>
    <property type="project" value="InterPro"/>
</dbReference>
<evidence type="ECO:0000256" key="3">
    <source>
        <dbReference type="ARBA" id="ARBA00022701"/>
    </source>
</evidence>
<comment type="caution">
    <text evidence="8">The sequence shown here is derived from an EMBL/GenBank/DDBJ whole genome shotgun (WGS) entry which is preliminary data.</text>
</comment>
<dbReference type="InterPro" id="IPR040457">
    <property type="entry name" value="GCP_C"/>
</dbReference>
<dbReference type="Proteomes" id="UP000310158">
    <property type="component" value="Unassembled WGS sequence"/>
</dbReference>
<dbReference type="GO" id="GO:0031122">
    <property type="term" value="P:cytoplasmic microtubule organization"/>
    <property type="evidence" value="ECO:0007669"/>
    <property type="project" value="TreeGrafter"/>
</dbReference>
<dbReference type="GO" id="GO:0000930">
    <property type="term" value="C:gamma-tubulin complex"/>
    <property type="evidence" value="ECO:0007669"/>
    <property type="project" value="UniProtKB-ARBA"/>
</dbReference>
<feature type="domain" description="Gamma tubulin complex component C-terminal" evidence="7">
    <location>
        <begin position="563"/>
        <end position="942"/>
    </location>
</feature>
<dbReference type="GO" id="GO:0005816">
    <property type="term" value="C:spindle pole body"/>
    <property type="evidence" value="ECO:0007669"/>
    <property type="project" value="UniProtKB-ARBA"/>
</dbReference>
<dbReference type="PANTHER" id="PTHR19302">
    <property type="entry name" value="GAMMA TUBULIN COMPLEX PROTEIN"/>
    <property type="match status" value="1"/>
</dbReference>